<evidence type="ECO:0000313" key="1">
    <source>
        <dbReference type="EMBL" id="GHD18522.1"/>
    </source>
</evidence>
<dbReference type="EMBL" id="BMVC01000030">
    <property type="protein sequence ID" value="GHD18522.1"/>
    <property type="molecule type" value="Genomic_DNA"/>
</dbReference>
<reference evidence="1" key="2">
    <citation type="submission" date="2020-09" db="EMBL/GenBank/DDBJ databases">
        <authorList>
            <person name="Sun Q."/>
            <person name="Ohkuma M."/>
        </authorList>
    </citation>
    <scope>NUCLEOTIDE SEQUENCE</scope>
    <source>
        <strain evidence="1">JCM 4637</strain>
    </source>
</reference>
<gene>
    <name evidence="1" type="ORF">GCM10010334_81460</name>
</gene>
<dbReference type="AlphaFoldDB" id="A0A918X8S5"/>
<proteinExistence type="predicted"/>
<dbReference type="Proteomes" id="UP000638353">
    <property type="component" value="Unassembled WGS sequence"/>
</dbReference>
<organism evidence="1 2">
    <name type="scientific">Streptomyces finlayi</name>
    <dbReference type="NCBI Taxonomy" id="67296"/>
    <lineage>
        <taxon>Bacteria</taxon>
        <taxon>Bacillati</taxon>
        <taxon>Actinomycetota</taxon>
        <taxon>Actinomycetes</taxon>
        <taxon>Kitasatosporales</taxon>
        <taxon>Streptomycetaceae</taxon>
        <taxon>Streptomyces</taxon>
    </lineage>
</organism>
<reference evidence="1" key="1">
    <citation type="journal article" date="2014" name="Int. J. Syst. Evol. Microbiol.">
        <title>Complete genome sequence of Corynebacterium casei LMG S-19264T (=DSM 44701T), isolated from a smear-ripened cheese.</title>
        <authorList>
            <consortium name="US DOE Joint Genome Institute (JGI-PGF)"/>
            <person name="Walter F."/>
            <person name="Albersmeier A."/>
            <person name="Kalinowski J."/>
            <person name="Ruckert C."/>
        </authorList>
    </citation>
    <scope>NUCLEOTIDE SEQUENCE</scope>
    <source>
        <strain evidence="1">JCM 4637</strain>
    </source>
</reference>
<accession>A0A918X8S5</accession>
<evidence type="ECO:0000313" key="2">
    <source>
        <dbReference type="Proteomes" id="UP000638353"/>
    </source>
</evidence>
<protein>
    <submittedName>
        <fullName evidence="1">Uncharacterized protein</fullName>
    </submittedName>
</protein>
<name>A0A918X8S5_9ACTN</name>
<sequence length="121" mass="13191">MLPALLGAVAGVVLTVSLITALRWPQDEVVHRSTPPPSLVYPDKAPHHLLVVRRSSLCGADAYRLVIGRGSTPAYGHWLDLDAALGQAGVRSTVWTQDGVRIRFPQGHELFVPARSFLYGR</sequence>
<comment type="caution">
    <text evidence="1">The sequence shown here is derived from an EMBL/GenBank/DDBJ whole genome shotgun (WGS) entry which is preliminary data.</text>
</comment>